<evidence type="ECO:0000313" key="7">
    <source>
        <dbReference type="Proteomes" id="UP000007755"/>
    </source>
</evidence>
<dbReference type="Pfam" id="PF00431">
    <property type="entry name" value="CUB"/>
    <property type="match status" value="1"/>
</dbReference>
<gene>
    <name evidence="6" type="ORF">G5I_08332</name>
</gene>
<dbReference type="Gene3D" id="2.60.120.290">
    <property type="entry name" value="Spermadhesin, CUB domain"/>
    <property type="match status" value="1"/>
</dbReference>
<sequence>MSPGYPNPYPSRTHCTYDFQGRGKERVQVIFQDLNLFHSQSNPNDCEGVDSLVAFVNIDGKKDKIDSFCGDIPPRPIMSNGPRLSLEFQGLTSSRHSRGFKATYTFMETHSADALSGHPVTEPTEQMDREVCSRSQENPENQGIQGIYLNVRKSESASRESVYLLAKVNERTEQTEANNLSQISSSRRDVPSPPPPSHHYVFGRCRVNPSTFLVETYRYVDSQSFSHEATRAKGHRPEVSEFGRTFQISSTATMAALAVSERHIPHDVTSERTRLVGRDGDGFTNPSSTKK</sequence>
<keyword evidence="2" id="KW-1015">Disulfide bond</keyword>
<evidence type="ECO:0000256" key="1">
    <source>
        <dbReference type="ARBA" id="ARBA00022737"/>
    </source>
</evidence>
<feature type="region of interest" description="Disordered" evidence="4">
    <location>
        <begin position="175"/>
        <end position="197"/>
    </location>
</feature>
<dbReference type="OrthoDB" id="6369184at2759"/>
<dbReference type="PROSITE" id="PS01180">
    <property type="entry name" value="CUB"/>
    <property type="match status" value="1"/>
</dbReference>
<keyword evidence="1" id="KW-0677">Repeat</keyword>
<dbReference type="Proteomes" id="UP000007755">
    <property type="component" value="Unassembled WGS sequence"/>
</dbReference>
<organism evidence="7">
    <name type="scientific">Acromyrmex echinatior</name>
    <name type="common">Panamanian leafcutter ant</name>
    <name type="synonym">Acromyrmex octospinosus echinatior</name>
    <dbReference type="NCBI Taxonomy" id="103372"/>
    <lineage>
        <taxon>Eukaryota</taxon>
        <taxon>Metazoa</taxon>
        <taxon>Ecdysozoa</taxon>
        <taxon>Arthropoda</taxon>
        <taxon>Hexapoda</taxon>
        <taxon>Insecta</taxon>
        <taxon>Pterygota</taxon>
        <taxon>Neoptera</taxon>
        <taxon>Endopterygota</taxon>
        <taxon>Hymenoptera</taxon>
        <taxon>Apocrita</taxon>
        <taxon>Aculeata</taxon>
        <taxon>Formicoidea</taxon>
        <taxon>Formicidae</taxon>
        <taxon>Myrmicinae</taxon>
        <taxon>Acromyrmex</taxon>
    </lineage>
</organism>
<evidence type="ECO:0000256" key="4">
    <source>
        <dbReference type="SAM" id="MobiDB-lite"/>
    </source>
</evidence>
<dbReference type="CDD" id="cd00041">
    <property type="entry name" value="CUB"/>
    <property type="match status" value="1"/>
</dbReference>
<dbReference type="eggNOG" id="KOG0031">
    <property type="taxonomic scope" value="Eukaryota"/>
</dbReference>
<feature type="domain" description="CUB" evidence="5">
    <location>
        <begin position="1"/>
        <end position="107"/>
    </location>
</feature>
<dbReference type="EMBL" id="GL888284">
    <property type="protein sequence ID" value="EGI63304.1"/>
    <property type="molecule type" value="Genomic_DNA"/>
</dbReference>
<dbReference type="InterPro" id="IPR000859">
    <property type="entry name" value="CUB_dom"/>
</dbReference>
<dbReference type="InParanoid" id="F4WR87"/>
<dbReference type="SMART" id="SM00042">
    <property type="entry name" value="CUB"/>
    <property type="match status" value="1"/>
</dbReference>
<dbReference type="InterPro" id="IPR035914">
    <property type="entry name" value="Sperma_CUB_dom_sf"/>
</dbReference>
<accession>F4WR87</accession>
<comment type="caution">
    <text evidence="3">Lacks conserved residue(s) required for the propagation of feature annotation.</text>
</comment>
<reference evidence="6" key="1">
    <citation type="submission" date="2011-02" db="EMBL/GenBank/DDBJ databases">
        <title>The genome of the leaf-cutting ant Acromyrmex echinatior suggests key adaptations to social evolution and fungus farming.</title>
        <authorList>
            <person name="Nygaard S."/>
            <person name="Zhang G."/>
        </authorList>
    </citation>
    <scope>NUCLEOTIDE SEQUENCE</scope>
</reference>
<feature type="compositionally biased region" description="Basic and acidic residues" evidence="4">
    <location>
        <begin position="268"/>
        <end position="281"/>
    </location>
</feature>
<dbReference type="AlphaFoldDB" id="F4WR87"/>
<feature type="region of interest" description="Disordered" evidence="4">
    <location>
        <begin position="268"/>
        <end position="291"/>
    </location>
</feature>
<evidence type="ECO:0000313" key="6">
    <source>
        <dbReference type="EMBL" id="EGI63304.1"/>
    </source>
</evidence>
<dbReference type="STRING" id="103372.F4WR87"/>
<protein>
    <submittedName>
        <fullName evidence="6">Dorsal-ventral patterning tolloid-like protein 1</fullName>
    </submittedName>
</protein>
<keyword evidence="7" id="KW-1185">Reference proteome</keyword>
<evidence type="ECO:0000259" key="5">
    <source>
        <dbReference type="PROSITE" id="PS01180"/>
    </source>
</evidence>
<proteinExistence type="predicted"/>
<evidence type="ECO:0000256" key="2">
    <source>
        <dbReference type="ARBA" id="ARBA00023157"/>
    </source>
</evidence>
<name>F4WR87_ACREC</name>
<dbReference type="PANTHER" id="PTHR24251">
    <property type="entry name" value="OVOCHYMASE-RELATED"/>
    <property type="match status" value="1"/>
</dbReference>
<dbReference type="SUPFAM" id="SSF49854">
    <property type="entry name" value="Spermadhesin, CUB domain"/>
    <property type="match status" value="1"/>
</dbReference>
<evidence type="ECO:0000256" key="3">
    <source>
        <dbReference type="PROSITE-ProRule" id="PRU00059"/>
    </source>
</evidence>